<evidence type="ECO:0000313" key="1">
    <source>
        <dbReference type="EMBL" id="ASH99174.1"/>
    </source>
</evidence>
<dbReference type="Proteomes" id="UP000271862">
    <property type="component" value="Segment"/>
</dbReference>
<organism evidence="1 2">
    <name type="scientific">Giant panda associated gemycircularvirus</name>
    <dbReference type="NCBI Taxonomy" id="2016461"/>
    <lineage>
        <taxon>Viruses</taxon>
        <taxon>Monodnaviria</taxon>
        <taxon>Shotokuvirae</taxon>
        <taxon>Cressdnaviricota</taxon>
        <taxon>Repensiviricetes</taxon>
        <taxon>Geplafuvirales</taxon>
        <taxon>Genomoviridae</taxon>
        <taxon>Gemycircularvirus</taxon>
    </lineage>
</organism>
<accession>A0A220IGQ6</accession>
<dbReference type="RefSeq" id="YP_010784635.1">
    <property type="nucleotide sequence ID" value="NC_075330.1"/>
</dbReference>
<proteinExistence type="predicted"/>
<reference evidence="1 2" key="1">
    <citation type="journal article" date="2017" name="Microbiome">
        <title>Virome comparisons in wild-diseased and healthy captive giant pandas.</title>
        <authorList>
            <person name="Zhang W."/>
            <person name="Yang S."/>
            <person name="Shan T."/>
            <person name="Hou R."/>
            <person name="Liu Z."/>
            <person name="Li W."/>
            <person name="Guo L."/>
            <person name="Wang Y."/>
            <person name="Chen P."/>
            <person name="Wang X."/>
            <person name="Feng F."/>
            <person name="Wang H."/>
            <person name="Chen C."/>
            <person name="Shen Q."/>
            <person name="Zhou C."/>
            <person name="Hua X."/>
            <person name="Cui L."/>
            <person name="Deng X."/>
            <person name="Zhang Z."/>
            <person name="Qi D."/>
            <person name="Delwart E."/>
        </authorList>
    </citation>
    <scope>NUCLEOTIDE SEQUENCE [LARGE SCALE GENOMIC DNA]</scope>
    <source>
        <strain evidence="2">gpge013</strain>
    </source>
</reference>
<dbReference type="GeneID" id="80521891"/>
<name>A0A220IGQ6_9VIRU</name>
<dbReference type="KEGG" id="vg:80521891"/>
<protein>
    <submittedName>
        <fullName evidence="1">Putative ORF3 protein</fullName>
    </submittedName>
</protein>
<evidence type="ECO:0000313" key="2">
    <source>
        <dbReference type="Proteomes" id="UP000271862"/>
    </source>
</evidence>
<keyword evidence="2" id="KW-1185">Reference proteome</keyword>
<sequence length="189" mass="21163">MPDMPSSLMLNAMDWIPGTLSVICHHWELSVSSAERRMLMEVLITTLSPILERKENLDEQTALMCQITTQTSALLEVLLEKDTTMLLKTVISWEDLSPDQELEQANVHRMRSLLSSLTAKTSEAFGSLLNEWLQKHCFATFQASNSTQRGGIHHSPPSTGHRAAFILKQKAFLNSLNGDLTTLGAWNLE</sequence>
<dbReference type="EMBL" id="MF327570">
    <property type="protein sequence ID" value="ASH99174.1"/>
    <property type="molecule type" value="Genomic_DNA"/>
</dbReference>